<dbReference type="RefSeq" id="WP_066269457.1">
    <property type="nucleotide sequence ID" value="NZ_JARMAB010000022.1"/>
</dbReference>
<protein>
    <submittedName>
        <fullName evidence="6">Flagellar hook-associated protein FlgL</fullName>
    </submittedName>
</protein>
<dbReference type="Gene3D" id="1.20.1330.10">
    <property type="entry name" value="f41 fragment of flagellin, N-terminal domain"/>
    <property type="match status" value="1"/>
</dbReference>
<organism evidence="6 7">
    <name type="scientific">Heyndrickxia acidicola</name>
    <dbReference type="NCBI Taxonomy" id="209389"/>
    <lineage>
        <taxon>Bacteria</taxon>
        <taxon>Bacillati</taxon>
        <taxon>Bacillota</taxon>
        <taxon>Bacilli</taxon>
        <taxon>Bacillales</taxon>
        <taxon>Bacillaceae</taxon>
        <taxon>Heyndrickxia</taxon>
    </lineage>
</organism>
<dbReference type="PANTHER" id="PTHR42792:SF1">
    <property type="entry name" value="FLAGELLAR HOOK-ASSOCIATED PROTEIN 3"/>
    <property type="match status" value="1"/>
</dbReference>
<feature type="domain" description="Flagellin C-terminal" evidence="5">
    <location>
        <begin position="214"/>
        <end position="290"/>
    </location>
</feature>
<sequence>MRVTQSMLSSNMLQNLSNTNSRMQTYQNELASGKKLTKPSDDPAAAMRAMGYRSNLQQVQQYQKNFTEAYNWLDSTDSSLGEATQVLQSVQELTTQAANGTLTSSDRQAIQDQVKQLRDHLVDVANTKVGNKYIFNGTNTLNPPVTKQTDANGNTTVTVSTNNDPVNIELSKGISIQVNSTPQNAFSQQMFDDLNSLITNLGPNGDPSQLSSQIDTITNQVNNVVGERATVGARENRVQLMEDRVNSQEDSANQMMSNNEDADTAQVITDLTSEQSVQRAALSVGASVIQPTLVDFLK</sequence>
<gene>
    <name evidence="6" type="primary">flgL</name>
    <name evidence="6" type="ORF">P4T90_15115</name>
</gene>
<feature type="domain" description="Flagellin N-terminal" evidence="4">
    <location>
        <begin position="5"/>
        <end position="140"/>
    </location>
</feature>
<keyword evidence="6" id="KW-0282">Flagellum</keyword>
<dbReference type="EMBL" id="JARMAB010000022">
    <property type="protein sequence ID" value="MED1204377.1"/>
    <property type="molecule type" value="Genomic_DNA"/>
</dbReference>
<reference evidence="6 7" key="1">
    <citation type="submission" date="2023-03" db="EMBL/GenBank/DDBJ databases">
        <title>Bacillus Genome Sequencing.</title>
        <authorList>
            <person name="Dunlap C."/>
        </authorList>
    </citation>
    <scope>NUCLEOTIDE SEQUENCE [LARGE SCALE GENOMIC DNA]</scope>
    <source>
        <strain evidence="6 7">B-23453</strain>
    </source>
</reference>
<evidence type="ECO:0000259" key="5">
    <source>
        <dbReference type="Pfam" id="PF00700"/>
    </source>
</evidence>
<dbReference type="InterPro" id="IPR001492">
    <property type="entry name" value="Flagellin"/>
</dbReference>
<dbReference type="InterPro" id="IPR001029">
    <property type="entry name" value="Flagellin_N"/>
</dbReference>
<dbReference type="SUPFAM" id="SSF64518">
    <property type="entry name" value="Phase 1 flagellin"/>
    <property type="match status" value="1"/>
</dbReference>
<dbReference type="Pfam" id="PF00700">
    <property type="entry name" value="Flagellin_C"/>
    <property type="match status" value="1"/>
</dbReference>
<evidence type="ECO:0000259" key="4">
    <source>
        <dbReference type="Pfam" id="PF00669"/>
    </source>
</evidence>
<comment type="subcellular location">
    <subcellularLocation>
        <location evidence="1">Bacterial flagellum</location>
    </subcellularLocation>
</comment>
<dbReference type="PANTHER" id="PTHR42792">
    <property type="entry name" value="FLAGELLIN"/>
    <property type="match status" value="1"/>
</dbReference>
<keyword evidence="7" id="KW-1185">Reference proteome</keyword>
<keyword evidence="3" id="KW-0975">Bacterial flagellum</keyword>
<keyword evidence="6" id="KW-0969">Cilium</keyword>
<comment type="caution">
    <text evidence="6">The sequence shown here is derived from an EMBL/GenBank/DDBJ whole genome shotgun (WGS) entry which is preliminary data.</text>
</comment>
<proteinExistence type="inferred from homology"/>
<name>A0ABU6MMD5_9BACI</name>
<dbReference type="NCBIfam" id="TIGR02550">
    <property type="entry name" value="flagell_flgL"/>
    <property type="match status" value="1"/>
</dbReference>
<dbReference type="Pfam" id="PF00669">
    <property type="entry name" value="Flagellin_N"/>
    <property type="match status" value="1"/>
</dbReference>
<dbReference type="Proteomes" id="UP001341444">
    <property type="component" value="Unassembled WGS sequence"/>
</dbReference>
<evidence type="ECO:0000313" key="7">
    <source>
        <dbReference type="Proteomes" id="UP001341444"/>
    </source>
</evidence>
<comment type="similarity">
    <text evidence="2">Belongs to the bacterial flagellin family.</text>
</comment>
<evidence type="ECO:0000256" key="3">
    <source>
        <dbReference type="ARBA" id="ARBA00023143"/>
    </source>
</evidence>
<evidence type="ECO:0000256" key="1">
    <source>
        <dbReference type="ARBA" id="ARBA00004365"/>
    </source>
</evidence>
<keyword evidence="6" id="KW-0966">Cell projection</keyword>
<accession>A0ABU6MMD5</accession>
<dbReference type="InterPro" id="IPR013384">
    <property type="entry name" value="Flagell_FlgL"/>
</dbReference>
<dbReference type="InterPro" id="IPR046358">
    <property type="entry name" value="Flagellin_C"/>
</dbReference>
<evidence type="ECO:0000256" key="2">
    <source>
        <dbReference type="ARBA" id="ARBA00005709"/>
    </source>
</evidence>
<evidence type="ECO:0000313" key="6">
    <source>
        <dbReference type="EMBL" id="MED1204377.1"/>
    </source>
</evidence>